<evidence type="ECO:0008006" key="3">
    <source>
        <dbReference type="Google" id="ProtNLM"/>
    </source>
</evidence>
<dbReference type="EMBL" id="LIDT01000031">
    <property type="protein sequence ID" value="OCR29972.1"/>
    <property type="molecule type" value="Genomic_DNA"/>
</dbReference>
<sequence length="126" mass="14520">MRYLNKIIFINSARIQYAEIQIDGNVHFIGTQGVGKSTALRALLFFYNADKTKLGISKEKKSFDEYYFPYVNSYIIYEVVVDDASYCVLAFRSQGRVCFRFLGTGYKKEYFISPEGKSIRRVGSDT</sequence>
<organism evidence="1 2">
    <name type="scientific">Bacteroides fragilis</name>
    <dbReference type="NCBI Taxonomy" id="817"/>
    <lineage>
        <taxon>Bacteria</taxon>
        <taxon>Pseudomonadati</taxon>
        <taxon>Bacteroidota</taxon>
        <taxon>Bacteroidia</taxon>
        <taxon>Bacteroidales</taxon>
        <taxon>Bacteroidaceae</taxon>
        <taxon>Bacteroides</taxon>
    </lineage>
</organism>
<dbReference type="InterPro" id="IPR027417">
    <property type="entry name" value="P-loop_NTPase"/>
</dbReference>
<dbReference type="Pfam" id="PF12128">
    <property type="entry name" value="DUF3584"/>
    <property type="match status" value="1"/>
</dbReference>
<gene>
    <name evidence="1" type="ORF">AC094_30470</name>
</gene>
<comment type="caution">
    <text evidence="1">The sequence shown here is derived from an EMBL/GenBank/DDBJ whole genome shotgun (WGS) entry which is preliminary data.</text>
</comment>
<evidence type="ECO:0000313" key="2">
    <source>
        <dbReference type="Proteomes" id="UP000093197"/>
    </source>
</evidence>
<dbReference type="Proteomes" id="UP000093197">
    <property type="component" value="Unassembled WGS sequence"/>
</dbReference>
<accession>A0A853PQS1</accession>
<dbReference type="SUPFAM" id="SSF52540">
    <property type="entry name" value="P-loop containing nucleoside triphosphate hydrolases"/>
    <property type="match status" value="1"/>
</dbReference>
<protein>
    <recommendedName>
        <fullName evidence="3">ATP-binding protein</fullName>
    </recommendedName>
</protein>
<dbReference type="AlphaFoldDB" id="A0A853PQS1"/>
<reference evidence="1 2" key="1">
    <citation type="journal article" date="2016" name="PLoS ONE">
        <title>Genomic Diversity of Enterotoxigenic Strains of Bacteroides fragilis.</title>
        <authorList>
            <person name="Pierce J.V."/>
            <person name="Bernstein H.D."/>
        </authorList>
    </citation>
    <scope>NUCLEOTIDE SEQUENCE [LARGE SCALE GENOMIC DNA]</scope>
    <source>
        <strain evidence="1 2">20793-3</strain>
    </source>
</reference>
<evidence type="ECO:0000313" key="1">
    <source>
        <dbReference type="EMBL" id="OCR29972.1"/>
    </source>
</evidence>
<dbReference type="InterPro" id="IPR021979">
    <property type="entry name" value="DUF3584"/>
</dbReference>
<name>A0A853PQS1_BACFG</name>
<proteinExistence type="predicted"/>